<keyword evidence="1" id="KW-1133">Transmembrane helix</keyword>
<dbReference type="Pfam" id="PF05975">
    <property type="entry name" value="EcsB"/>
    <property type="match status" value="1"/>
</dbReference>
<feature type="transmembrane region" description="Helical" evidence="1">
    <location>
        <begin position="56"/>
        <end position="79"/>
    </location>
</feature>
<accession>A0ABS2EN60</accession>
<sequence length="399" mass="46353">MSALFKTRKQSHLTHLLKYWRLVFNDHFVIALFFLFGALAYSYAQWLPKVTTGAVWVRPLIVIWLVLVSQIGRLATLVEKADPVVLLPQTSQFNSYFKQAWWYSYWRAGIISLAGLAICLPLYWRVVAYHQVDLFYFILVALLTKALWLLRARQTISFGLKKLPQVTKIMQWTEPMVIWGLTIWYPLVGLIVAMILLGITLLRVRQQTEINWRLATAVEMQRMDSVYRFFNLFTDVPSVQGKVKRRQWLSGLINWLAKGEGPWSYLYGHGFVRNVDVGNLVMRLTLVAMIVTYFVTVPWLNTALMLLFIYLVATQLMPFYHQYDQIAFTHLFPVSASEQHQAFEKLLLKIMICVGFLIVIGASSIGHGHFSLSHQGLNLILAMVEVWLLNRYYLKIRIK</sequence>
<evidence type="ECO:0000256" key="1">
    <source>
        <dbReference type="SAM" id="Phobius"/>
    </source>
</evidence>
<reference evidence="2 3" key="1">
    <citation type="journal article" date="2021" name="Sci. Rep.">
        <title>The distribution of antibiotic resistance genes in chicken gut microbiota commensals.</title>
        <authorList>
            <person name="Juricova H."/>
            <person name="Matiasovicova J."/>
            <person name="Kubasova T."/>
            <person name="Cejkova D."/>
            <person name="Rychlik I."/>
        </authorList>
    </citation>
    <scope>NUCLEOTIDE SEQUENCE [LARGE SCALE GENOMIC DNA]</scope>
    <source>
        <strain evidence="2 3">An810</strain>
    </source>
</reference>
<keyword evidence="1" id="KW-0472">Membrane</keyword>
<dbReference type="RefSeq" id="WP_204776320.1">
    <property type="nucleotide sequence ID" value="NZ_JACJJQ010000013.1"/>
</dbReference>
<feature type="transmembrane region" description="Helical" evidence="1">
    <location>
        <begin position="377"/>
        <end position="394"/>
    </location>
</feature>
<evidence type="ECO:0000313" key="3">
    <source>
        <dbReference type="Proteomes" id="UP000776629"/>
    </source>
</evidence>
<name>A0ABS2EN60_9LACO</name>
<dbReference type="PIRSF" id="PIRSF037259">
    <property type="entry name" value="EcsB_ABC"/>
    <property type="match status" value="1"/>
</dbReference>
<keyword evidence="3" id="KW-1185">Reference proteome</keyword>
<feature type="transmembrane region" description="Helical" evidence="1">
    <location>
        <begin position="286"/>
        <end position="313"/>
    </location>
</feature>
<evidence type="ECO:0000313" key="2">
    <source>
        <dbReference type="EMBL" id="MBM6753929.1"/>
    </source>
</evidence>
<keyword evidence="1" id="KW-0812">Transmembrane</keyword>
<feature type="transmembrane region" description="Helical" evidence="1">
    <location>
        <begin position="20"/>
        <end position="44"/>
    </location>
</feature>
<feature type="transmembrane region" description="Helical" evidence="1">
    <location>
        <begin position="177"/>
        <end position="202"/>
    </location>
</feature>
<gene>
    <name evidence="2" type="ORF">H5993_04030</name>
</gene>
<protein>
    <submittedName>
        <fullName evidence="2">ABC transporter permease</fullName>
    </submittedName>
</protein>
<dbReference type="InterPro" id="IPR010288">
    <property type="entry name" value="EcsB_ABC"/>
</dbReference>
<feature type="transmembrane region" description="Helical" evidence="1">
    <location>
        <begin position="346"/>
        <end position="365"/>
    </location>
</feature>
<feature type="transmembrane region" description="Helical" evidence="1">
    <location>
        <begin position="135"/>
        <end position="152"/>
    </location>
</feature>
<feature type="transmembrane region" description="Helical" evidence="1">
    <location>
        <begin position="100"/>
        <end position="123"/>
    </location>
</feature>
<dbReference type="EMBL" id="JACJJQ010000013">
    <property type="protein sequence ID" value="MBM6753929.1"/>
    <property type="molecule type" value="Genomic_DNA"/>
</dbReference>
<comment type="caution">
    <text evidence="2">The sequence shown here is derived from an EMBL/GenBank/DDBJ whole genome shotgun (WGS) entry which is preliminary data.</text>
</comment>
<dbReference type="Proteomes" id="UP000776629">
    <property type="component" value="Unassembled WGS sequence"/>
</dbReference>
<organism evidence="2 3">
    <name type="scientific">Limosilactobacillus alvi</name>
    <dbReference type="NCBI Taxonomy" id="990412"/>
    <lineage>
        <taxon>Bacteria</taxon>
        <taxon>Bacillati</taxon>
        <taxon>Bacillota</taxon>
        <taxon>Bacilli</taxon>
        <taxon>Lactobacillales</taxon>
        <taxon>Lactobacillaceae</taxon>
        <taxon>Limosilactobacillus</taxon>
    </lineage>
</organism>
<proteinExistence type="predicted"/>